<organism evidence="2 3">
    <name type="scientific">Paenibacillus endophyticus</name>
    <dbReference type="NCBI Taxonomy" id="1294268"/>
    <lineage>
        <taxon>Bacteria</taxon>
        <taxon>Bacillati</taxon>
        <taxon>Bacillota</taxon>
        <taxon>Bacilli</taxon>
        <taxon>Bacillales</taxon>
        <taxon>Paenibacillaceae</taxon>
        <taxon>Paenibacillus</taxon>
    </lineage>
</organism>
<keyword evidence="3" id="KW-1185">Reference proteome</keyword>
<dbReference type="PANTHER" id="PTHR34819:SF3">
    <property type="entry name" value="CELL SURFACE PROTEIN"/>
    <property type="match status" value="1"/>
</dbReference>
<dbReference type="Pfam" id="PF01345">
    <property type="entry name" value="DUF11"/>
    <property type="match status" value="2"/>
</dbReference>
<name>A0A7W5C5M4_9BACL</name>
<dbReference type="EMBL" id="JACHXW010000003">
    <property type="protein sequence ID" value="MBB3151357.1"/>
    <property type="molecule type" value="Genomic_DNA"/>
</dbReference>
<comment type="caution">
    <text evidence="2">The sequence shown here is derived from an EMBL/GenBank/DDBJ whole genome shotgun (WGS) entry which is preliminary data.</text>
</comment>
<feature type="domain" description="DUF11" evidence="1">
    <location>
        <begin position="297"/>
        <end position="400"/>
    </location>
</feature>
<dbReference type="InterPro" id="IPR051172">
    <property type="entry name" value="Chlamydia_OmcB"/>
</dbReference>
<sequence length="559" mass="58853">MSPSPAGNPMLQNQSFVQFASGSVELVTYSNTVNTALIGTQVAIVKRAFESEALLGSTITYELLLTNNGNVTGTVTLTDKLPEGTAFVANSVLLNGAPAPGANPDIGIAVGNLAPLASARVVFQLIVVSIPATLQLVNQARADAVFQTAEGRSITSSTYSNTLVTPVNALSLYARLRASTNQTFVSDYVTYELTVVNDGNLSLRDAFAFINLPVGVLFVPGSVTINGIITPGADPRSGFPLGTLRPNSTVIVTYRTQTTDQTEYVSISQATIRYLLNGAQTYTESNEVSVILIKPEILINKQVDQTIAVPGDILLYSVAIRNAQTTAVDAVLEDILPAGILFMANSLKLNGIPQPGASFEDGVNLGTLLGNSQTIVTFAAKIPLQLASTAPLINSAKVAYTFRLADGRVVGNTSLSNTVATAVAAPVIQLTGSVMPPVVEYGDTITVRSVLMNKGNLAAVVYFTSDFPFGVDLLPRTYRVDGARLGPEAYDGNRTWYLGSVPPGASLQIVYSAIVTDAILSDDVIGYVRARFTYDAGGRSFSGEASSNVLEVTVTGDDE</sequence>
<dbReference type="InterPro" id="IPR047589">
    <property type="entry name" value="DUF11_rpt"/>
</dbReference>
<dbReference type="NCBIfam" id="TIGR01451">
    <property type="entry name" value="B_ant_repeat"/>
    <property type="match status" value="3"/>
</dbReference>
<dbReference type="AlphaFoldDB" id="A0A7W5C5M4"/>
<dbReference type="RefSeq" id="WP_183560238.1">
    <property type="nucleotide sequence ID" value="NZ_CBCSLB010000002.1"/>
</dbReference>
<accession>A0A7W5C5M4</accession>
<protein>
    <submittedName>
        <fullName evidence="2">Putative repeat protein (TIGR01451 family)</fullName>
    </submittedName>
</protein>
<evidence type="ECO:0000259" key="1">
    <source>
        <dbReference type="Pfam" id="PF01345"/>
    </source>
</evidence>
<evidence type="ECO:0000313" key="2">
    <source>
        <dbReference type="EMBL" id="MBB3151357.1"/>
    </source>
</evidence>
<dbReference type="InterPro" id="IPR001434">
    <property type="entry name" value="OmcB-like_DUF11"/>
</dbReference>
<feature type="domain" description="DUF11" evidence="1">
    <location>
        <begin position="42"/>
        <end position="143"/>
    </location>
</feature>
<evidence type="ECO:0000313" key="3">
    <source>
        <dbReference type="Proteomes" id="UP000518605"/>
    </source>
</evidence>
<dbReference type="PANTHER" id="PTHR34819">
    <property type="entry name" value="LARGE CYSTEINE-RICH PERIPLASMIC PROTEIN OMCB"/>
    <property type="match status" value="1"/>
</dbReference>
<gene>
    <name evidence="2" type="ORF">FHS16_001400</name>
</gene>
<proteinExistence type="predicted"/>
<reference evidence="2 3" key="1">
    <citation type="submission" date="2020-08" db="EMBL/GenBank/DDBJ databases">
        <title>Genomic Encyclopedia of Type Strains, Phase III (KMG-III): the genomes of soil and plant-associated and newly described type strains.</title>
        <authorList>
            <person name="Whitman W."/>
        </authorList>
    </citation>
    <scope>NUCLEOTIDE SEQUENCE [LARGE SCALE GENOMIC DNA]</scope>
    <source>
        <strain evidence="2 3">CECT 8234</strain>
    </source>
</reference>
<dbReference type="Proteomes" id="UP000518605">
    <property type="component" value="Unassembled WGS sequence"/>
</dbReference>